<dbReference type="RefSeq" id="WP_150087683.1">
    <property type="nucleotide sequence ID" value="NZ_VWSF01000004.1"/>
</dbReference>
<dbReference type="InterPro" id="IPR007372">
    <property type="entry name" value="Lipid/polyisoprenoid-bd_YceI"/>
</dbReference>
<reference evidence="2 3" key="1">
    <citation type="submission" date="2019-09" db="EMBL/GenBank/DDBJ databases">
        <title>Genome sequence and assembly of Adhaeribacter sp.</title>
        <authorList>
            <person name="Chhetri G."/>
        </authorList>
    </citation>
    <scope>NUCLEOTIDE SEQUENCE [LARGE SCALE GENOMIC DNA]</scope>
    <source>
        <strain evidence="2 3">DK36</strain>
    </source>
</reference>
<evidence type="ECO:0000313" key="2">
    <source>
        <dbReference type="EMBL" id="KAA5547765.1"/>
    </source>
</evidence>
<dbReference type="InterPro" id="IPR036761">
    <property type="entry name" value="TTHA0802/YceI-like_sf"/>
</dbReference>
<gene>
    <name evidence="2" type="ORF">F0145_07405</name>
</gene>
<sequence>MSATKWSLDPSHSELGFKIKHLMISNVSGKFTKFDVEAETENNDFTLAKLVANIDVASIDTSNEQRDAHLRNADFFSVEAHPTMKFVSTGVEKLDDETYNLYGDLTIKDTTKPVKLSVEHSGVATDPWGNVKAGFSISGKINRKDWGINYNAALETGGVMLGEELKIQGEVQLVKQAS</sequence>
<feature type="domain" description="Lipid/polyisoprenoid-binding YceI-like" evidence="1">
    <location>
        <begin position="5"/>
        <end position="174"/>
    </location>
</feature>
<dbReference type="EMBL" id="VWSF01000004">
    <property type="protein sequence ID" value="KAA5547765.1"/>
    <property type="molecule type" value="Genomic_DNA"/>
</dbReference>
<protein>
    <submittedName>
        <fullName evidence="2">Polyisoprenoid-binding protein</fullName>
    </submittedName>
</protein>
<dbReference type="Proteomes" id="UP000323426">
    <property type="component" value="Unassembled WGS sequence"/>
</dbReference>
<dbReference type="PANTHER" id="PTHR34406">
    <property type="entry name" value="PROTEIN YCEI"/>
    <property type="match status" value="1"/>
</dbReference>
<comment type="caution">
    <text evidence="2">The sequence shown here is derived from an EMBL/GenBank/DDBJ whole genome shotgun (WGS) entry which is preliminary data.</text>
</comment>
<keyword evidence="3" id="KW-1185">Reference proteome</keyword>
<proteinExistence type="predicted"/>
<organism evidence="2 3">
    <name type="scientific">Adhaeribacter rhizoryzae</name>
    <dbReference type="NCBI Taxonomy" id="2607907"/>
    <lineage>
        <taxon>Bacteria</taxon>
        <taxon>Pseudomonadati</taxon>
        <taxon>Bacteroidota</taxon>
        <taxon>Cytophagia</taxon>
        <taxon>Cytophagales</taxon>
        <taxon>Hymenobacteraceae</taxon>
        <taxon>Adhaeribacter</taxon>
    </lineage>
</organism>
<dbReference type="AlphaFoldDB" id="A0A5M6DQM0"/>
<name>A0A5M6DQM0_9BACT</name>
<dbReference type="SMART" id="SM00867">
    <property type="entry name" value="YceI"/>
    <property type="match status" value="1"/>
</dbReference>
<evidence type="ECO:0000259" key="1">
    <source>
        <dbReference type="SMART" id="SM00867"/>
    </source>
</evidence>
<evidence type="ECO:0000313" key="3">
    <source>
        <dbReference type="Proteomes" id="UP000323426"/>
    </source>
</evidence>
<dbReference type="SUPFAM" id="SSF101874">
    <property type="entry name" value="YceI-like"/>
    <property type="match status" value="1"/>
</dbReference>
<dbReference type="PANTHER" id="PTHR34406:SF1">
    <property type="entry name" value="PROTEIN YCEI"/>
    <property type="match status" value="1"/>
</dbReference>
<dbReference type="Pfam" id="PF04264">
    <property type="entry name" value="YceI"/>
    <property type="match status" value="1"/>
</dbReference>
<accession>A0A5M6DQM0</accession>
<dbReference type="Gene3D" id="2.40.128.110">
    <property type="entry name" value="Lipid/polyisoprenoid-binding, YceI-like"/>
    <property type="match status" value="1"/>
</dbReference>